<feature type="domain" description="Solute-binding protein family 5" evidence="2">
    <location>
        <begin position="157"/>
        <end position="563"/>
    </location>
</feature>
<proteinExistence type="predicted"/>
<dbReference type="InterPro" id="IPR000914">
    <property type="entry name" value="SBP_5_dom"/>
</dbReference>
<dbReference type="PANTHER" id="PTHR30290">
    <property type="entry name" value="PERIPLASMIC BINDING COMPONENT OF ABC TRANSPORTER"/>
    <property type="match status" value="1"/>
</dbReference>
<dbReference type="AlphaFoldDB" id="A0A4Q7S8M9"/>
<keyword evidence="1" id="KW-0732">Signal</keyword>
<dbReference type="GO" id="GO:1904680">
    <property type="term" value="F:peptide transmembrane transporter activity"/>
    <property type="evidence" value="ECO:0007669"/>
    <property type="project" value="TreeGrafter"/>
</dbReference>
<dbReference type="InterPro" id="IPR039424">
    <property type="entry name" value="SBP_5"/>
</dbReference>
<dbReference type="GO" id="GO:0043190">
    <property type="term" value="C:ATP-binding cassette (ABC) transporter complex"/>
    <property type="evidence" value="ECO:0007669"/>
    <property type="project" value="InterPro"/>
</dbReference>
<evidence type="ECO:0000313" key="3">
    <source>
        <dbReference type="EMBL" id="RZT41782.1"/>
    </source>
</evidence>
<dbReference type="PANTHER" id="PTHR30290:SF64">
    <property type="entry name" value="ABC TRANSPORTER PERIPLASMIC BINDING PROTEIN"/>
    <property type="match status" value="1"/>
</dbReference>
<dbReference type="GO" id="GO:0042884">
    <property type="term" value="P:microcin transport"/>
    <property type="evidence" value="ECO:0007669"/>
    <property type="project" value="TreeGrafter"/>
</dbReference>
<dbReference type="Gene3D" id="3.10.105.10">
    <property type="entry name" value="Dipeptide-binding Protein, Domain 3"/>
    <property type="match status" value="1"/>
</dbReference>
<dbReference type="GO" id="GO:0015833">
    <property type="term" value="P:peptide transport"/>
    <property type="evidence" value="ECO:0007669"/>
    <property type="project" value="TreeGrafter"/>
</dbReference>
<dbReference type="Proteomes" id="UP000291078">
    <property type="component" value="Unassembled WGS sequence"/>
</dbReference>
<evidence type="ECO:0000313" key="4">
    <source>
        <dbReference type="Proteomes" id="UP000291078"/>
    </source>
</evidence>
<name>A0A4Q7S8M9_9BURK</name>
<sequence length="663" mass="74965">MAGRHPNTCKIVAQLRPATSRRAVSGIVEVCNRMLIHARWPRWAAGRCFRRRAVVHWGLALSILTAGFPLSVPSTYAGHGFALHGDLKYPADFPHFDYVNPAAPQGGTLTLANPDRRTSFDKFNPFTLKGTAAPGLTSLMFETLLVSSADESASAYGLLADDVTVAPDQLSVTFHLRPEARFNNGDPVLAADIKYSYDMLMSKSASPGYRSMCSDVKAVVVTGERTVRFDFKQRNAELPLIVGQLPIFSKKWTSKTPFEKLTFEEPVASGPYRIERFDAGRGIIFQRNPKYWGRNLAVRRGTFNFDRVVYRLYKDETARLEAFKAGEFDAIVEYRSKNWAKSYVGKRFRDGSLIKTDFPHRNGAGMQGFVMNMRKPIFQDVNVRRALILALDFEWLNRQLFYGAYRRLDSWFSNSELAASTTFDGKPGPGELKLLEPLRRELPPEVFGVDVVQPTTNPPRSLRDNLRDARRLLAQAGWTYADGALRNAKGEPLVFEFLDDGGAMSRVITAYVRNLEKLGIQVHQRTTDFALYQKRLEDFDFDMVSIRFPDSQSPGNELRDRFTTEAAGTPGSDNLFGLKSPAVDKLVDAVLHAESRDDLVVAGRALDRVLMHGYYIVPNWYSASHRVSYRKELSYPARLPYFYTAEGWILSNWWRNDLAPRTQ</sequence>
<dbReference type="CDD" id="cd08497">
    <property type="entry name" value="MbnE-like"/>
    <property type="match status" value="1"/>
</dbReference>
<dbReference type="PIRSF" id="PIRSF002741">
    <property type="entry name" value="MppA"/>
    <property type="match status" value="1"/>
</dbReference>
<protein>
    <submittedName>
        <fullName evidence="3">Microcin C transport system substrate-binding protein</fullName>
    </submittedName>
</protein>
<evidence type="ECO:0000256" key="1">
    <source>
        <dbReference type="ARBA" id="ARBA00022729"/>
    </source>
</evidence>
<dbReference type="EMBL" id="SGXM01000001">
    <property type="protein sequence ID" value="RZT41782.1"/>
    <property type="molecule type" value="Genomic_DNA"/>
</dbReference>
<dbReference type="SUPFAM" id="SSF53850">
    <property type="entry name" value="Periplasmic binding protein-like II"/>
    <property type="match status" value="1"/>
</dbReference>
<accession>A0A4Q7S8M9</accession>
<keyword evidence="4" id="KW-1185">Reference proteome</keyword>
<gene>
    <name evidence="3" type="ORF">EV147_0786</name>
</gene>
<comment type="caution">
    <text evidence="3">The sequence shown here is derived from an EMBL/GenBank/DDBJ whole genome shotgun (WGS) entry which is preliminary data.</text>
</comment>
<dbReference type="Pfam" id="PF00496">
    <property type="entry name" value="SBP_bac_5"/>
    <property type="match status" value="1"/>
</dbReference>
<dbReference type="Gene3D" id="3.40.190.10">
    <property type="entry name" value="Periplasmic binding protein-like II"/>
    <property type="match status" value="1"/>
</dbReference>
<organism evidence="3 4">
    <name type="scientific">Cupriavidus agavae</name>
    <dbReference type="NCBI Taxonomy" id="1001822"/>
    <lineage>
        <taxon>Bacteria</taxon>
        <taxon>Pseudomonadati</taxon>
        <taxon>Pseudomonadota</taxon>
        <taxon>Betaproteobacteria</taxon>
        <taxon>Burkholderiales</taxon>
        <taxon>Burkholderiaceae</taxon>
        <taxon>Cupriavidus</taxon>
    </lineage>
</organism>
<dbReference type="GO" id="GO:0030288">
    <property type="term" value="C:outer membrane-bounded periplasmic space"/>
    <property type="evidence" value="ECO:0007669"/>
    <property type="project" value="TreeGrafter"/>
</dbReference>
<reference evidence="3 4" key="1">
    <citation type="journal article" date="2015" name="Stand. Genomic Sci.">
        <title>Genomic Encyclopedia of Bacterial and Archaeal Type Strains, Phase III: the genomes of soil and plant-associated and newly described type strains.</title>
        <authorList>
            <person name="Whitman W.B."/>
            <person name="Woyke T."/>
            <person name="Klenk H.P."/>
            <person name="Zhou Y."/>
            <person name="Lilburn T.G."/>
            <person name="Beck B.J."/>
            <person name="De Vos P."/>
            <person name="Vandamme P."/>
            <person name="Eisen J.A."/>
            <person name="Garrity G."/>
            <person name="Hugenholtz P."/>
            <person name="Kyrpides N.C."/>
        </authorList>
    </citation>
    <scope>NUCLEOTIDE SEQUENCE [LARGE SCALE GENOMIC DNA]</scope>
    <source>
        <strain evidence="3 4">ASC-9842</strain>
    </source>
</reference>
<evidence type="ECO:0000259" key="2">
    <source>
        <dbReference type="Pfam" id="PF00496"/>
    </source>
</evidence>
<dbReference type="InterPro" id="IPR030678">
    <property type="entry name" value="Peptide/Ni-bd"/>
</dbReference>